<dbReference type="InterPro" id="IPR037522">
    <property type="entry name" value="HD_GYP_dom"/>
</dbReference>
<dbReference type="Proteomes" id="UP000263273">
    <property type="component" value="Unassembled WGS sequence"/>
</dbReference>
<name>A0A354YZM0_9FIRM</name>
<proteinExistence type="predicted"/>
<dbReference type="SUPFAM" id="SSF109604">
    <property type="entry name" value="HD-domain/PDEase-like"/>
    <property type="match status" value="1"/>
</dbReference>
<dbReference type="RefSeq" id="WP_061214467.1">
    <property type="nucleotide sequence ID" value="NZ_DCDX01000078.1"/>
</dbReference>
<protein>
    <submittedName>
        <fullName evidence="3">HD-GYP domain-containing protein</fullName>
    </submittedName>
</protein>
<feature type="domain" description="HD" evidence="1">
    <location>
        <begin position="125"/>
        <end position="247"/>
    </location>
</feature>
<organism evidence="3 4">
    <name type="scientific">Syntrophomonas wolfei</name>
    <dbReference type="NCBI Taxonomy" id="863"/>
    <lineage>
        <taxon>Bacteria</taxon>
        <taxon>Bacillati</taxon>
        <taxon>Bacillota</taxon>
        <taxon>Clostridia</taxon>
        <taxon>Eubacteriales</taxon>
        <taxon>Syntrophomonadaceae</taxon>
        <taxon>Syntrophomonas</taxon>
    </lineage>
</organism>
<dbReference type="EMBL" id="DNZF01000262">
    <property type="protein sequence ID" value="HBK54659.1"/>
    <property type="molecule type" value="Genomic_DNA"/>
</dbReference>
<reference evidence="3 4" key="1">
    <citation type="journal article" date="2018" name="Nat. Biotechnol.">
        <title>A standardized bacterial taxonomy based on genome phylogeny substantially revises the tree of life.</title>
        <authorList>
            <person name="Parks D.H."/>
            <person name="Chuvochina M."/>
            <person name="Waite D.W."/>
            <person name="Rinke C."/>
            <person name="Skarshewski A."/>
            <person name="Chaumeil P.A."/>
            <person name="Hugenholtz P."/>
        </authorList>
    </citation>
    <scope>NUCLEOTIDE SEQUENCE [LARGE SCALE GENOMIC DNA]</scope>
    <source>
        <strain evidence="3">UBA10948</strain>
    </source>
</reference>
<dbReference type="PANTHER" id="PTHR43155">
    <property type="entry name" value="CYCLIC DI-GMP PHOSPHODIESTERASE PA4108-RELATED"/>
    <property type="match status" value="1"/>
</dbReference>
<dbReference type="SMART" id="SM00471">
    <property type="entry name" value="HDc"/>
    <property type="match status" value="1"/>
</dbReference>
<dbReference type="PROSITE" id="PS51832">
    <property type="entry name" value="HD_GYP"/>
    <property type="match status" value="1"/>
</dbReference>
<feature type="domain" description="HD-GYP" evidence="2">
    <location>
        <begin position="103"/>
        <end position="298"/>
    </location>
</feature>
<dbReference type="PROSITE" id="PS51831">
    <property type="entry name" value="HD"/>
    <property type="match status" value="1"/>
</dbReference>
<evidence type="ECO:0000313" key="3">
    <source>
        <dbReference type="EMBL" id="HBK54659.1"/>
    </source>
</evidence>
<dbReference type="AlphaFoldDB" id="A0A354YZM0"/>
<evidence type="ECO:0000259" key="2">
    <source>
        <dbReference type="PROSITE" id="PS51832"/>
    </source>
</evidence>
<dbReference type="PANTHER" id="PTHR43155:SF2">
    <property type="entry name" value="CYCLIC DI-GMP PHOSPHODIESTERASE PA4108"/>
    <property type="match status" value="1"/>
</dbReference>
<evidence type="ECO:0000259" key="1">
    <source>
        <dbReference type="PROSITE" id="PS51831"/>
    </source>
</evidence>
<comment type="caution">
    <text evidence="3">The sequence shown here is derived from an EMBL/GenBank/DDBJ whole genome shotgun (WGS) entry which is preliminary data.</text>
</comment>
<gene>
    <name evidence="3" type="ORF">DDZ44_12050</name>
</gene>
<dbReference type="InterPro" id="IPR003607">
    <property type="entry name" value="HD/PDEase_dom"/>
</dbReference>
<dbReference type="InterPro" id="IPR006674">
    <property type="entry name" value="HD_domain"/>
</dbReference>
<dbReference type="Gene3D" id="1.10.3210.10">
    <property type="entry name" value="Hypothetical protein af1432"/>
    <property type="match status" value="1"/>
</dbReference>
<sequence length="340" mass="38751">MLKIKTSNLKPGIKLGKDIYSYDSQLLLTNGSTITQEHLDNFARRNIEEVFILDESPRIKPEREFEDVYQDALEVVKSFMVGAMLGSPLDFQEIDKTVDFLREQAFDAIDLFRQMRLMKDKGEYLFTHSINVSLICMLLGRWLKCDQNTIRELGIAGLLHDLGKVFIENDILNKRGKLTEQEYEEIKKHTIRGYNFISGNPALNIEVANAALMHHERLDGSGYPSGLKGQINFYAAVVAVADVYDAITSAHSYADKRSPYSAAEILWQESFGKLDARITKVFYDKITNFYVGNKVLLSNKKEGIVIYVDPSQPTRPIVMVDDEFYNLAIDRSITIQDIID</sequence>
<accession>A0A354YZM0</accession>
<dbReference type="CDD" id="cd00077">
    <property type="entry name" value="HDc"/>
    <property type="match status" value="1"/>
</dbReference>
<evidence type="ECO:0000313" key="4">
    <source>
        <dbReference type="Proteomes" id="UP000263273"/>
    </source>
</evidence>
<dbReference type="STRING" id="378794.GCA_001570625_02018"/>
<dbReference type="Pfam" id="PF13487">
    <property type="entry name" value="HD_5"/>
    <property type="match status" value="1"/>
</dbReference>